<keyword evidence="3" id="KW-1185">Reference proteome</keyword>
<evidence type="ECO:0000259" key="1">
    <source>
        <dbReference type="Pfam" id="PF25797"/>
    </source>
</evidence>
<reference evidence="3" key="1">
    <citation type="journal article" date="2023" name="Proc. Natl. Acad. Sci. U.S.A.">
        <title>Genomic and structural basis for evolution of tropane alkaloid biosynthesis.</title>
        <authorList>
            <person name="Wanga Y.-J."/>
            <person name="Taina T."/>
            <person name="Yua J.-Y."/>
            <person name="Lia J."/>
            <person name="Xua B."/>
            <person name="Chenc J."/>
            <person name="D'Auriad J.C."/>
            <person name="Huanga J.-P."/>
            <person name="Huanga S.-X."/>
        </authorList>
    </citation>
    <scope>NUCLEOTIDE SEQUENCE [LARGE SCALE GENOMIC DNA]</scope>
    <source>
        <strain evidence="3">cv. KIB-2019</strain>
    </source>
</reference>
<comment type="caution">
    <text evidence="2">The sequence shown here is derived from an EMBL/GenBank/DDBJ whole genome shotgun (WGS) entry which is preliminary data.</text>
</comment>
<gene>
    <name evidence="2" type="ORF">K7X08_035634</name>
</gene>
<sequence>MTDKVDFPSSLEMSTKVRISIMRTNEEFSQPEGWIVTAATSLWLPLSFETIFKLFRDVKTRPQWDVLSNGNAVIELGRSLTRTFFGNCITIIQPDVPKEKNMLVLQETNIDSMGAFIIYAPIDLPTVTSIINGEDTTKIPILPSGFIISPDGRLAVDRDSTGNTPNGSILTVAFQILICANNSVSQLQQMEAVANVNVLLSSTVLNSKPSNEARGKM</sequence>
<dbReference type="AlphaFoldDB" id="A0A9Q1LLG5"/>
<dbReference type="EMBL" id="JAJAGQ010000018">
    <property type="protein sequence ID" value="KAJ8537233.1"/>
    <property type="molecule type" value="Genomic_DNA"/>
</dbReference>
<dbReference type="Proteomes" id="UP001152561">
    <property type="component" value="Unassembled WGS sequence"/>
</dbReference>
<dbReference type="InterPro" id="IPR057993">
    <property type="entry name" value="HD-Zip_IV_C"/>
</dbReference>
<proteinExistence type="predicted"/>
<dbReference type="PANTHER" id="PTHR45654:SF9">
    <property type="entry name" value="HOMEOBOX-LEUCINE ZIPPER PROTEIN HDG10-RELATED"/>
    <property type="match status" value="1"/>
</dbReference>
<dbReference type="PANTHER" id="PTHR45654">
    <property type="entry name" value="HOMEOBOX-LEUCINE ZIPPER PROTEIN MERISTEM L1"/>
    <property type="match status" value="1"/>
</dbReference>
<dbReference type="OrthoDB" id="6159439at2759"/>
<name>A0A9Q1LLG5_9SOLA</name>
<feature type="domain" description="HD-Zip IV C-terminal" evidence="1">
    <location>
        <begin position="4"/>
        <end position="206"/>
    </location>
</feature>
<dbReference type="SUPFAM" id="SSF55961">
    <property type="entry name" value="Bet v1-like"/>
    <property type="match status" value="1"/>
</dbReference>
<organism evidence="2 3">
    <name type="scientific">Anisodus acutangulus</name>
    <dbReference type="NCBI Taxonomy" id="402998"/>
    <lineage>
        <taxon>Eukaryota</taxon>
        <taxon>Viridiplantae</taxon>
        <taxon>Streptophyta</taxon>
        <taxon>Embryophyta</taxon>
        <taxon>Tracheophyta</taxon>
        <taxon>Spermatophyta</taxon>
        <taxon>Magnoliopsida</taxon>
        <taxon>eudicotyledons</taxon>
        <taxon>Gunneridae</taxon>
        <taxon>Pentapetalae</taxon>
        <taxon>asterids</taxon>
        <taxon>lamiids</taxon>
        <taxon>Solanales</taxon>
        <taxon>Solanaceae</taxon>
        <taxon>Solanoideae</taxon>
        <taxon>Hyoscyameae</taxon>
        <taxon>Anisodus</taxon>
    </lineage>
</organism>
<evidence type="ECO:0000313" key="3">
    <source>
        <dbReference type="Proteomes" id="UP001152561"/>
    </source>
</evidence>
<accession>A0A9Q1LLG5</accession>
<dbReference type="InterPro" id="IPR042160">
    <property type="entry name" value="HD-Zip_IV"/>
</dbReference>
<evidence type="ECO:0000313" key="2">
    <source>
        <dbReference type="EMBL" id="KAJ8537233.1"/>
    </source>
</evidence>
<dbReference type="Pfam" id="PF25797">
    <property type="entry name" value="PDF2_C"/>
    <property type="match status" value="1"/>
</dbReference>
<protein>
    <recommendedName>
        <fullName evidence="1">HD-Zip IV C-terminal domain-containing protein</fullName>
    </recommendedName>
</protein>